<gene>
    <name evidence="1" type="ORF">SKUN_00327</name>
</gene>
<proteinExistence type="predicted"/>
<accession>A0A0K2JFA0</accession>
<keyword evidence="2" id="KW-1185">Reference proteome</keyword>
<dbReference type="STRING" id="273035.SKUN_00327"/>
<protein>
    <submittedName>
        <fullName evidence="1">Uncharacterized protein</fullName>
    </submittedName>
</protein>
<name>A0A0K2JFA0_SPIKU</name>
<dbReference type="Proteomes" id="UP000062963">
    <property type="component" value="Chromosome"/>
</dbReference>
<evidence type="ECO:0000313" key="1">
    <source>
        <dbReference type="EMBL" id="ALA97244.1"/>
    </source>
</evidence>
<dbReference type="PATRIC" id="fig|273035.7.peg.391"/>
<dbReference type="KEGG" id="skn:SKUN_00327"/>
<dbReference type="AlphaFoldDB" id="A0A0K2JFA0"/>
<reference evidence="1 2" key="1">
    <citation type="journal article" date="2015" name="Genome Announc.">
        <title>Complete Genome Sequence of Spiroplasma kunkelii Strain CR2-3x, Causal Agent of Corn Stunt Disease in Zea mays L.</title>
        <authorList>
            <person name="Davis R.E."/>
            <person name="Shao J."/>
            <person name="Dally E.L."/>
            <person name="Zhao Y."/>
            <person name="Gasparich G.E."/>
            <person name="Gaynor B.J."/>
            <person name="Athey J.C."/>
            <person name="Harrison N.A."/>
            <person name="Donofrio N."/>
        </authorList>
    </citation>
    <scope>NUCLEOTIDE SEQUENCE [LARGE SCALE GENOMIC DNA]</scope>
    <source>
        <strain evidence="1 2">CR2-3x</strain>
    </source>
</reference>
<evidence type="ECO:0000313" key="2">
    <source>
        <dbReference type="Proteomes" id="UP000062963"/>
    </source>
</evidence>
<organism evidence="1 2">
    <name type="scientific">Spiroplasma kunkelii CR2-3x</name>
    <dbReference type="NCBI Taxonomy" id="273035"/>
    <lineage>
        <taxon>Bacteria</taxon>
        <taxon>Bacillati</taxon>
        <taxon>Mycoplasmatota</taxon>
        <taxon>Mollicutes</taxon>
        <taxon>Entomoplasmatales</taxon>
        <taxon>Spiroplasmataceae</taxon>
        <taxon>Spiroplasma</taxon>
    </lineage>
</organism>
<sequence>MEILNNKFNSKLISKDYYCENWFPLIHCVICQKHYKNETNCFSCIDYLMCSGCCLFPKYH</sequence>
<dbReference type="EMBL" id="CP010899">
    <property type="protein sequence ID" value="ALA97244.1"/>
    <property type="molecule type" value="Genomic_DNA"/>
</dbReference>